<evidence type="ECO:0000313" key="2">
    <source>
        <dbReference type="EMBL" id="QSS55540.1"/>
    </source>
</evidence>
<sequence>MIPLPMPAWMMITINLPQVPMTLKAKNRRPSRRPNALSRQTMTKILPRPSRRVSPRRKSKRMPRRRLLQH</sequence>
<feature type="region of interest" description="Disordered" evidence="1">
    <location>
        <begin position="23"/>
        <end position="70"/>
    </location>
</feature>
<protein>
    <submittedName>
        <fullName evidence="2">Polymerase</fullName>
    </submittedName>
</protein>
<dbReference type="EMBL" id="CP069105">
    <property type="protein sequence ID" value="QSS55540.1"/>
    <property type="molecule type" value="Genomic_DNA"/>
</dbReference>
<evidence type="ECO:0000313" key="3">
    <source>
        <dbReference type="Proteomes" id="UP000663419"/>
    </source>
</evidence>
<dbReference type="VEuPathDB" id="FungiDB:I7I53_03446"/>
<evidence type="ECO:0000256" key="1">
    <source>
        <dbReference type="SAM" id="MobiDB-lite"/>
    </source>
</evidence>
<feature type="compositionally biased region" description="Basic residues" evidence="1">
    <location>
        <begin position="49"/>
        <end position="70"/>
    </location>
</feature>
<dbReference type="Proteomes" id="UP000663419">
    <property type="component" value="Chromosome 4"/>
</dbReference>
<organism evidence="2 3">
    <name type="scientific">Ajellomyces capsulatus (strain H88)</name>
    <name type="common">Darling's disease fungus</name>
    <name type="synonym">Histoplasma capsulatum</name>
    <dbReference type="NCBI Taxonomy" id="544711"/>
    <lineage>
        <taxon>Eukaryota</taxon>
        <taxon>Fungi</taxon>
        <taxon>Dikarya</taxon>
        <taxon>Ascomycota</taxon>
        <taxon>Pezizomycotina</taxon>
        <taxon>Eurotiomycetes</taxon>
        <taxon>Eurotiomycetidae</taxon>
        <taxon>Onygenales</taxon>
        <taxon>Ajellomycetaceae</taxon>
        <taxon>Histoplasma</taxon>
    </lineage>
</organism>
<accession>A0A8A1LQ86</accession>
<dbReference type="AlphaFoldDB" id="A0A8A1LQ86"/>
<gene>
    <name evidence="2" type="ORF">I7I53_03446</name>
</gene>
<reference evidence="2" key="1">
    <citation type="submission" date="2021-01" db="EMBL/GenBank/DDBJ databases">
        <title>Chromosome-level genome assembly of a human fungal pathogen reveals clustering of transcriptionally co-regulated genes.</title>
        <authorList>
            <person name="Voorhies M."/>
            <person name="Cohen S."/>
            <person name="Shea T.P."/>
            <person name="Petrus S."/>
            <person name="Munoz J.F."/>
            <person name="Poplawski S."/>
            <person name="Goldman W.E."/>
            <person name="Michael T."/>
            <person name="Cuomo C.A."/>
            <person name="Sil A."/>
            <person name="Beyhan S."/>
        </authorList>
    </citation>
    <scope>NUCLEOTIDE SEQUENCE</scope>
    <source>
        <strain evidence="2">H88</strain>
    </source>
</reference>
<name>A0A8A1LQ86_AJEC8</name>
<proteinExistence type="predicted"/>